<reference evidence="1" key="1">
    <citation type="submission" date="2021-06" db="EMBL/GenBank/DDBJ databases">
        <authorList>
            <person name="Hodson N. C."/>
            <person name="Mongue J. A."/>
            <person name="Jaron S. K."/>
        </authorList>
    </citation>
    <scope>NUCLEOTIDE SEQUENCE</scope>
</reference>
<comment type="caution">
    <text evidence="1">The sequence shown here is derived from an EMBL/GenBank/DDBJ whole genome shotgun (WGS) entry which is preliminary data.</text>
</comment>
<dbReference type="Proteomes" id="UP000708208">
    <property type="component" value="Unassembled WGS sequence"/>
</dbReference>
<name>A0A8J2K3Y8_9HEXA</name>
<gene>
    <name evidence="1" type="ORF">AFUS01_LOCUS19504</name>
</gene>
<protein>
    <submittedName>
        <fullName evidence="1">Uncharacterized protein</fullName>
    </submittedName>
</protein>
<evidence type="ECO:0000313" key="2">
    <source>
        <dbReference type="Proteomes" id="UP000708208"/>
    </source>
</evidence>
<evidence type="ECO:0000313" key="1">
    <source>
        <dbReference type="EMBL" id="CAG7730889.1"/>
    </source>
</evidence>
<proteinExistence type="predicted"/>
<dbReference type="AlphaFoldDB" id="A0A8J2K3Y8"/>
<sequence>METDLTFQDLQDRGFQFVVHCGLASSVRNLLKHSTGTGQPLTPVWEAHKVLLDNMIVFNDSFFTEMFLDPKYSQLEDVDDYPVDKILLKRYFRRNFYLAKDRFFAAARCFTFSMLNLDKTVKVFENLQSTGIAQYWLILEQEINKKMRKDTARWRFSPGLDKGVIAEPEFISETELQGVKLNDSVIKGALRLCISGFALSLCTLVVCECGKKLLHFSKRGV</sequence>
<dbReference type="EMBL" id="CAJVCH010202074">
    <property type="protein sequence ID" value="CAG7730889.1"/>
    <property type="molecule type" value="Genomic_DNA"/>
</dbReference>
<accession>A0A8J2K3Y8</accession>
<keyword evidence="2" id="KW-1185">Reference proteome</keyword>
<organism evidence="1 2">
    <name type="scientific">Allacma fusca</name>
    <dbReference type="NCBI Taxonomy" id="39272"/>
    <lineage>
        <taxon>Eukaryota</taxon>
        <taxon>Metazoa</taxon>
        <taxon>Ecdysozoa</taxon>
        <taxon>Arthropoda</taxon>
        <taxon>Hexapoda</taxon>
        <taxon>Collembola</taxon>
        <taxon>Symphypleona</taxon>
        <taxon>Sminthuridae</taxon>
        <taxon>Allacma</taxon>
    </lineage>
</organism>